<evidence type="ECO:0000256" key="8">
    <source>
        <dbReference type="RuleBase" id="RU000354"/>
    </source>
</evidence>
<feature type="chain" id="PRO_5044865981" description="TGF-beta family profile domain-containing protein" evidence="9">
    <location>
        <begin position="21"/>
        <end position="213"/>
    </location>
</feature>
<evidence type="ECO:0000313" key="12">
    <source>
        <dbReference type="Proteomes" id="UP001634394"/>
    </source>
</evidence>
<evidence type="ECO:0000256" key="9">
    <source>
        <dbReference type="SAM" id="SignalP"/>
    </source>
</evidence>
<dbReference type="CDD" id="cd13756">
    <property type="entry name" value="TGF_beta_BMPs_GDFs"/>
    <property type="match status" value="1"/>
</dbReference>
<dbReference type="PANTHER" id="PTHR11848">
    <property type="entry name" value="TGF-BETA FAMILY"/>
    <property type="match status" value="1"/>
</dbReference>
<evidence type="ECO:0000256" key="5">
    <source>
        <dbReference type="ARBA" id="ARBA00023030"/>
    </source>
</evidence>
<keyword evidence="4 9" id="KW-0732">Signal</keyword>
<dbReference type="Gene3D" id="2.10.90.10">
    <property type="entry name" value="Cystine-knot cytokines"/>
    <property type="match status" value="1"/>
</dbReference>
<dbReference type="SUPFAM" id="SSF57501">
    <property type="entry name" value="Cystine-knot cytokines"/>
    <property type="match status" value="1"/>
</dbReference>
<feature type="domain" description="TGF-beta family profile" evidence="10">
    <location>
        <begin position="116"/>
        <end position="213"/>
    </location>
</feature>
<dbReference type="Proteomes" id="UP001634394">
    <property type="component" value="Unassembled WGS sequence"/>
</dbReference>
<keyword evidence="3" id="KW-0964">Secreted</keyword>
<dbReference type="InterPro" id="IPR029034">
    <property type="entry name" value="Cystine-knot_cytokine"/>
</dbReference>
<dbReference type="AlphaFoldDB" id="A0ABD3XXG1"/>
<reference evidence="11 12" key="1">
    <citation type="submission" date="2024-11" db="EMBL/GenBank/DDBJ databases">
        <title>Chromosome-level genome assembly of the freshwater bivalve Anodonta woodiana.</title>
        <authorList>
            <person name="Chen X."/>
        </authorList>
    </citation>
    <scope>NUCLEOTIDE SEQUENCE [LARGE SCALE GENOMIC DNA]</scope>
    <source>
        <strain evidence="11">MN2024</strain>
        <tissue evidence="11">Gills</tissue>
    </source>
</reference>
<comment type="subcellular location">
    <subcellularLocation>
        <location evidence="1">Secreted</location>
    </subcellularLocation>
</comment>
<evidence type="ECO:0000256" key="6">
    <source>
        <dbReference type="ARBA" id="ARBA00023157"/>
    </source>
</evidence>
<comment type="caution">
    <text evidence="11">The sequence shown here is derived from an EMBL/GenBank/DDBJ whole genome shotgun (WGS) entry which is preliminary data.</text>
</comment>
<dbReference type="Pfam" id="PF00019">
    <property type="entry name" value="TGF_beta"/>
    <property type="match status" value="1"/>
</dbReference>
<keyword evidence="7" id="KW-0325">Glycoprotein</keyword>
<dbReference type="GO" id="GO:0008083">
    <property type="term" value="F:growth factor activity"/>
    <property type="evidence" value="ECO:0007669"/>
    <property type="project" value="UniProtKB-KW"/>
</dbReference>
<protein>
    <recommendedName>
        <fullName evidence="10">TGF-beta family profile domain-containing protein</fullName>
    </recommendedName>
</protein>
<evidence type="ECO:0000256" key="3">
    <source>
        <dbReference type="ARBA" id="ARBA00022525"/>
    </source>
</evidence>
<comment type="similarity">
    <text evidence="2 8">Belongs to the TGF-beta family.</text>
</comment>
<keyword evidence="12" id="KW-1185">Reference proteome</keyword>
<gene>
    <name evidence="11" type="ORF">ACJMK2_003131</name>
</gene>
<dbReference type="InterPro" id="IPR001839">
    <property type="entry name" value="TGF-b_C"/>
</dbReference>
<keyword evidence="5 8" id="KW-0339">Growth factor</keyword>
<evidence type="ECO:0000256" key="7">
    <source>
        <dbReference type="ARBA" id="ARBA00023180"/>
    </source>
</evidence>
<evidence type="ECO:0000256" key="2">
    <source>
        <dbReference type="ARBA" id="ARBA00006656"/>
    </source>
</evidence>
<dbReference type="PANTHER" id="PTHR11848:SF263">
    <property type="entry name" value="PROTEIN DECAPENTAPLEGIC"/>
    <property type="match status" value="1"/>
</dbReference>
<dbReference type="PROSITE" id="PS51362">
    <property type="entry name" value="TGF_BETA_2"/>
    <property type="match status" value="1"/>
</dbReference>
<dbReference type="InterPro" id="IPR015615">
    <property type="entry name" value="TGF-beta-rel"/>
</dbReference>
<dbReference type="PROSITE" id="PS00250">
    <property type="entry name" value="TGF_BETA_1"/>
    <property type="match status" value="1"/>
</dbReference>
<organism evidence="11 12">
    <name type="scientific">Sinanodonta woodiana</name>
    <name type="common">Chinese pond mussel</name>
    <name type="synonym">Anodonta woodiana</name>
    <dbReference type="NCBI Taxonomy" id="1069815"/>
    <lineage>
        <taxon>Eukaryota</taxon>
        <taxon>Metazoa</taxon>
        <taxon>Spiralia</taxon>
        <taxon>Lophotrochozoa</taxon>
        <taxon>Mollusca</taxon>
        <taxon>Bivalvia</taxon>
        <taxon>Autobranchia</taxon>
        <taxon>Heteroconchia</taxon>
        <taxon>Palaeoheterodonta</taxon>
        <taxon>Unionida</taxon>
        <taxon>Unionoidea</taxon>
        <taxon>Unionidae</taxon>
        <taxon>Unioninae</taxon>
        <taxon>Sinanodonta</taxon>
    </lineage>
</organism>
<feature type="signal peptide" evidence="9">
    <location>
        <begin position="1"/>
        <end position="20"/>
    </location>
</feature>
<evidence type="ECO:0000259" key="10">
    <source>
        <dbReference type="PROSITE" id="PS51362"/>
    </source>
</evidence>
<dbReference type="EMBL" id="JBJQND010000001">
    <property type="protein sequence ID" value="KAL3890856.1"/>
    <property type="molecule type" value="Genomic_DNA"/>
</dbReference>
<evidence type="ECO:0000256" key="1">
    <source>
        <dbReference type="ARBA" id="ARBA00004613"/>
    </source>
</evidence>
<dbReference type="GO" id="GO:0005576">
    <property type="term" value="C:extracellular region"/>
    <property type="evidence" value="ECO:0007669"/>
    <property type="project" value="UniProtKB-SubCell"/>
</dbReference>
<dbReference type="SMART" id="SM00204">
    <property type="entry name" value="TGFB"/>
    <property type="match status" value="1"/>
</dbReference>
<accession>A0ABD3XXG1</accession>
<evidence type="ECO:0000256" key="4">
    <source>
        <dbReference type="ARBA" id="ARBA00022729"/>
    </source>
</evidence>
<keyword evidence="6" id="KW-1015">Disulfide bond</keyword>
<sequence length="213" mass="24669">MWTIMPCLICTITMTTGIFSQSILKNVENGLNYTIANNALHGNTKSEGPVYFYLDETPYRDGTDAVEKYNTSFLERHYKMHRDDTYRTPQVETSRHIYQHAEADVIVNQGNIFKQLVKRQTRSQICQRVPLSVNFRSIGWVWIHKPIEYNKFVCRGECSNQIWDASTPLYARVQALVNTMQPSNNRPLCCYYIGRNKHTLTMAGIIVEECGCR</sequence>
<dbReference type="InterPro" id="IPR017948">
    <property type="entry name" value="TGFb_CS"/>
</dbReference>
<evidence type="ECO:0000313" key="11">
    <source>
        <dbReference type="EMBL" id="KAL3890856.1"/>
    </source>
</evidence>
<name>A0ABD3XXG1_SINWO</name>
<proteinExistence type="inferred from homology"/>